<dbReference type="Gene3D" id="3.40.190.10">
    <property type="entry name" value="Periplasmic binding protein-like II"/>
    <property type="match status" value="2"/>
</dbReference>
<dbReference type="SUPFAM" id="SSF53850">
    <property type="entry name" value="Periplasmic binding protein-like II"/>
    <property type="match status" value="1"/>
</dbReference>
<evidence type="ECO:0000259" key="6">
    <source>
        <dbReference type="SMART" id="SM00062"/>
    </source>
</evidence>
<feature type="domain" description="Solute-binding protein family 3/N-terminal" evidence="6">
    <location>
        <begin position="43"/>
        <end position="272"/>
    </location>
</feature>
<dbReference type="Proteomes" id="UP000245396">
    <property type="component" value="Unassembled WGS sequence"/>
</dbReference>
<name>A0A316C5X6_PSESE</name>
<comment type="subcellular location">
    <subcellularLocation>
        <location evidence="1">Cell envelope</location>
    </subcellularLocation>
</comment>
<evidence type="ECO:0000256" key="1">
    <source>
        <dbReference type="ARBA" id="ARBA00004196"/>
    </source>
</evidence>
<keyword evidence="3 5" id="KW-0732">Signal</keyword>
<dbReference type="CDD" id="cd01004">
    <property type="entry name" value="PBP2_MidA_like"/>
    <property type="match status" value="1"/>
</dbReference>
<dbReference type="InterPro" id="IPR018313">
    <property type="entry name" value="SBP_3_CS"/>
</dbReference>
<evidence type="ECO:0000313" key="7">
    <source>
        <dbReference type="EMBL" id="PWJ82302.1"/>
    </source>
</evidence>
<evidence type="ECO:0000256" key="5">
    <source>
        <dbReference type="SAM" id="SignalP"/>
    </source>
</evidence>
<gene>
    <name evidence="7" type="ORF">C7441_10970</name>
</gene>
<evidence type="ECO:0000256" key="4">
    <source>
        <dbReference type="RuleBase" id="RU003744"/>
    </source>
</evidence>
<dbReference type="GO" id="GO:0030313">
    <property type="term" value="C:cell envelope"/>
    <property type="evidence" value="ECO:0007669"/>
    <property type="project" value="UniProtKB-SubCell"/>
</dbReference>
<feature type="signal peptide" evidence="5">
    <location>
        <begin position="1"/>
        <end position="26"/>
    </location>
</feature>
<comment type="similarity">
    <text evidence="2 4">Belongs to the bacterial solute-binding protein 3 family.</text>
</comment>
<dbReference type="RefSeq" id="WP_109613319.1">
    <property type="nucleotide sequence ID" value="NZ_QGGG01000009.1"/>
</dbReference>
<dbReference type="STRING" id="1192868.GCA_000304395_00382"/>
<dbReference type="AlphaFoldDB" id="A0A316C5X6"/>
<evidence type="ECO:0000256" key="2">
    <source>
        <dbReference type="ARBA" id="ARBA00010333"/>
    </source>
</evidence>
<dbReference type="EMBL" id="QGGG01000009">
    <property type="protein sequence ID" value="PWJ82302.1"/>
    <property type="molecule type" value="Genomic_DNA"/>
</dbReference>
<organism evidence="7 8">
    <name type="scientific">Pseudaminobacter salicylatoxidans</name>
    <dbReference type="NCBI Taxonomy" id="93369"/>
    <lineage>
        <taxon>Bacteria</taxon>
        <taxon>Pseudomonadati</taxon>
        <taxon>Pseudomonadota</taxon>
        <taxon>Alphaproteobacteria</taxon>
        <taxon>Hyphomicrobiales</taxon>
        <taxon>Phyllobacteriaceae</taxon>
        <taxon>Pseudaminobacter</taxon>
    </lineage>
</organism>
<protein>
    <submittedName>
        <fullName evidence="7">Amino acid ABC transporter substrate-binding protein (PAAT family)</fullName>
    </submittedName>
</protein>
<dbReference type="PANTHER" id="PTHR35936">
    <property type="entry name" value="MEMBRANE-BOUND LYTIC MUREIN TRANSGLYCOSYLASE F"/>
    <property type="match status" value="1"/>
</dbReference>
<evidence type="ECO:0000313" key="8">
    <source>
        <dbReference type="Proteomes" id="UP000245396"/>
    </source>
</evidence>
<dbReference type="SMART" id="SM00062">
    <property type="entry name" value="PBPb"/>
    <property type="match status" value="1"/>
</dbReference>
<dbReference type="Pfam" id="PF00497">
    <property type="entry name" value="SBP_bac_3"/>
    <property type="match status" value="1"/>
</dbReference>
<dbReference type="PANTHER" id="PTHR35936:SF17">
    <property type="entry name" value="ARGININE-BINDING EXTRACELLULAR PROTEIN ARTP"/>
    <property type="match status" value="1"/>
</dbReference>
<dbReference type="PROSITE" id="PS01039">
    <property type="entry name" value="SBP_BACTERIAL_3"/>
    <property type="match status" value="1"/>
</dbReference>
<sequence>MNALARFAGSALALALSSVVAIPAWAETDLTKLLPQSIRDAGTLRVVASSSSSPPMIFVGTDARTLEGLEIELTQAVADALGVKLEFVHGTFDSLIPSIAADRADIAVGSIGDLKSRQEHVDFIDYVKAGIGMAVPTGNPKGITDLDSLCGKTVAVLRGTFQEKELAEQKAKCQSSGSELDVQTFSDTNAAVMALRSERADAWSGDSAPVGYAVSQSSGALELAGKMRAIALLGYAVNKENTELRDAVKAALEAVQSSGKYKEIFKKWGQSDTMVDKITINDAWL</sequence>
<dbReference type="OrthoDB" id="4577708at2"/>
<dbReference type="InterPro" id="IPR001638">
    <property type="entry name" value="Solute-binding_3/MltF_N"/>
</dbReference>
<feature type="chain" id="PRO_5016410371" evidence="5">
    <location>
        <begin position="27"/>
        <end position="285"/>
    </location>
</feature>
<accession>A0A316C5X6</accession>
<reference evidence="7 8" key="1">
    <citation type="submission" date="2018-05" db="EMBL/GenBank/DDBJ databases">
        <title>Genomic Encyclopedia of Type Strains, Phase IV (KMG-IV): sequencing the most valuable type-strain genomes for metagenomic binning, comparative biology and taxonomic classification.</title>
        <authorList>
            <person name="Goeker M."/>
        </authorList>
    </citation>
    <scope>NUCLEOTIDE SEQUENCE [LARGE SCALE GENOMIC DNA]</scope>
    <source>
        <strain evidence="7 8">DSM 6986</strain>
    </source>
</reference>
<comment type="caution">
    <text evidence="7">The sequence shown here is derived from an EMBL/GenBank/DDBJ whole genome shotgun (WGS) entry which is preliminary data.</text>
</comment>
<evidence type="ECO:0000256" key="3">
    <source>
        <dbReference type="ARBA" id="ARBA00022729"/>
    </source>
</evidence>
<keyword evidence="8" id="KW-1185">Reference proteome</keyword>
<proteinExistence type="inferred from homology"/>